<name>A0A0R3Q3E0_9BILA</name>
<reference evidence="3" key="1">
    <citation type="submission" date="2017-02" db="UniProtKB">
        <authorList>
            <consortium name="WormBaseParasite"/>
        </authorList>
    </citation>
    <scope>IDENTIFICATION</scope>
</reference>
<evidence type="ECO:0000313" key="1">
    <source>
        <dbReference type="EMBL" id="VDO06938.1"/>
    </source>
</evidence>
<evidence type="ECO:0000313" key="2">
    <source>
        <dbReference type="Proteomes" id="UP000280834"/>
    </source>
</evidence>
<gene>
    <name evidence="1" type="ORF">BTMF_LOCUS172</name>
</gene>
<dbReference type="Proteomes" id="UP000280834">
    <property type="component" value="Unassembled WGS sequence"/>
</dbReference>
<proteinExistence type="predicted"/>
<dbReference type="WBParaSite" id="BTMF_0000080801-mRNA-1">
    <property type="protein sequence ID" value="BTMF_0000080801-mRNA-1"/>
    <property type="gene ID" value="BTMF_0000080801"/>
</dbReference>
<dbReference type="EMBL" id="UZAG01000066">
    <property type="protein sequence ID" value="VDO06938.1"/>
    <property type="molecule type" value="Genomic_DNA"/>
</dbReference>
<evidence type="ECO:0000313" key="3">
    <source>
        <dbReference type="WBParaSite" id="BTMF_0000080801-mRNA-1"/>
    </source>
</evidence>
<organism evidence="3">
    <name type="scientific">Brugia timori</name>
    <dbReference type="NCBI Taxonomy" id="42155"/>
    <lineage>
        <taxon>Eukaryota</taxon>
        <taxon>Metazoa</taxon>
        <taxon>Ecdysozoa</taxon>
        <taxon>Nematoda</taxon>
        <taxon>Chromadorea</taxon>
        <taxon>Rhabditida</taxon>
        <taxon>Spirurina</taxon>
        <taxon>Spiruromorpha</taxon>
        <taxon>Filarioidea</taxon>
        <taxon>Onchocercidae</taxon>
        <taxon>Brugia</taxon>
    </lineage>
</organism>
<reference evidence="1 2" key="2">
    <citation type="submission" date="2018-11" db="EMBL/GenBank/DDBJ databases">
        <authorList>
            <consortium name="Pathogen Informatics"/>
        </authorList>
    </citation>
    <scope>NUCLEOTIDE SEQUENCE [LARGE SCALE GENOMIC DNA]</scope>
</reference>
<sequence length="76" mass="8880">MILKYCGFLESIELHDTTSDITVSKNPHVQQEFQISGLYEFRSYAQLKLFKFEGVEKNLTKEHEGYKSDSQKCTLE</sequence>
<keyword evidence="2" id="KW-1185">Reference proteome</keyword>
<dbReference type="AlphaFoldDB" id="A0A0R3Q3E0"/>
<accession>A0A0R3Q3E0</accession>
<protein>
    <submittedName>
        <fullName evidence="3">CUB domain-containing protein</fullName>
    </submittedName>
</protein>